<evidence type="ECO:0000256" key="1">
    <source>
        <dbReference type="SAM" id="MobiDB-lite"/>
    </source>
</evidence>
<dbReference type="PANTHER" id="PTHR33914:SF2">
    <property type="entry name" value="OS02G0582100 PROTEIN"/>
    <property type="match status" value="1"/>
</dbReference>
<reference evidence="2 3" key="1">
    <citation type="journal article" date="2023" name="Hortic Res">
        <title>Pangenome of water caltrop reveals structural variations and asymmetric subgenome divergence after allopolyploidization.</title>
        <authorList>
            <person name="Zhang X."/>
            <person name="Chen Y."/>
            <person name="Wang L."/>
            <person name="Yuan Y."/>
            <person name="Fang M."/>
            <person name="Shi L."/>
            <person name="Lu R."/>
            <person name="Comes H.P."/>
            <person name="Ma Y."/>
            <person name="Chen Y."/>
            <person name="Huang G."/>
            <person name="Zhou Y."/>
            <person name="Zheng Z."/>
            <person name="Qiu Y."/>
        </authorList>
    </citation>
    <scope>NUCLEOTIDE SEQUENCE [LARGE SCALE GENOMIC DNA]</scope>
    <source>
        <strain evidence="2">F231</strain>
    </source>
</reference>
<evidence type="ECO:0000313" key="3">
    <source>
        <dbReference type="Proteomes" id="UP001346149"/>
    </source>
</evidence>
<dbReference type="AlphaFoldDB" id="A0AAN7KYZ9"/>
<accession>A0AAN7KYZ9</accession>
<feature type="region of interest" description="Disordered" evidence="1">
    <location>
        <begin position="130"/>
        <end position="165"/>
    </location>
</feature>
<protein>
    <submittedName>
        <fullName evidence="2">Uncharacterized protein</fullName>
    </submittedName>
</protein>
<gene>
    <name evidence="2" type="ORF">SAY86_013636</name>
</gene>
<dbReference type="GO" id="GO:0009786">
    <property type="term" value="P:regulation of asymmetric cell division"/>
    <property type="evidence" value="ECO:0007669"/>
    <property type="project" value="InterPro"/>
</dbReference>
<name>A0AAN7KYZ9_TRANT</name>
<dbReference type="PANTHER" id="PTHR33914">
    <property type="entry name" value="18S PRE-RIBOSOMAL ASSEMBLY PROTEIN GAR2-LIKE PROTEIN"/>
    <property type="match status" value="1"/>
</dbReference>
<dbReference type="EMBL" id="JAXQNO010000020">
    <property type="protein sequence ID" value="KAK4771861.1"/>
    <property type="molecule type" value="Genomic_DNA"/>
</dbReference>
<keyword evidence="3" id="KW-1185">Reference proteome</keyword>
<comment type="caution">
    <text evidence="2">The sequence shown here is derived from an EMBL/GenBank/DDBJ whole genome shotgun (WGS) entry which is preliminary data.</text>
</comment>
<feature type="compositionally biased region" description="Polar residues" evidence="1">
    <location>
        <begin position="130"/>
        <end position="158"/>
    </location>
</feature>
<dbReference type="InterPro" id="IPR040378">
    <property type="entry name" value="BASL"/>
</dbReference>
<evidence type="ECO:0000313" key="2">
    <source>
        <dbReference type="EMBL" id="KAK4771861.1"/>
    </source>
</evidence>
<dbReference type="Proteomes" id="UP001346149">
    <property type="component" value="Unassembled WGS sequence"/>
</dbReference>
<organism evidence="2 3">
    <name type="scientific">Trapa natans</name>
    <name type="common">Water chestnut</name>
    <dbReference type="NCBI Taxonomy" id="22666"/>
    <lineage>
        <taxon>Eukaryota</taxon>
        <taxon>Viridiplantae</taxon>
        <taxon>Streptophyta</taxon>
        <taxon>Embryophyta</taxon>
        <taxon>Tracheophyta</taxon>
        <taxon>Spermatophyta</taxon>
        <taxon>Magnoliopsida</taxon>
        <taxon>eudicotyledons</taxon>
        <taxon>Gunneridae</taxon>
        <taxon>Pentapetalae</taxon>
        <taxon>rosids</taxon>
        <taxon>malvids</taxon>
        <taxon>Myrtales</taxon>
        <taxon>Lythraceae</taxon>
        <taxon>Trapa</taxon>
    </lineage>
</organism>
<sequence length="281" mass="30102">MVLTVETSEVTAPSPDCSKFCEVEGIQSPCSQVSLENVVQTEVKVNEVMKNISNSQIMSKDQQSVTEILEQELSCEDTRNEDKGMPFEELSMEAMGTGHALTAADEGSTNGNHAEECNKCTIGDLEEISASSSKESNYTIPLRGSSNDTGQMDGTDNGSQEKKVPIQNVLGVNNNQAGSFRDQHDHGEKSFGMAGPISGLITYSGPIAYSGSISRGSDSSTTSTQSFAFPILPQLTGGVFGNIEDGGRDFSVVDSEILYGIYFTTKRVKPNSMTCKVEALM</sequence>
<proteinExistence type="predicted"/>